<dbReference type="InterPro" id="IPR016032">
    <property type="entry name" value="Sig_transdc_resp-reg_C-effctor"/>
</dbReference>
<dbReference type="GO" id="GO:0006355">
    <property type="term" value="P:regulation of DNA-templated transcription"/>
    <property type="evidence" value="ECO:0007669"/>
    <property type="project" value="InterPro"/>
</dbReference>
<dbReference type="PRINTS" id="PR00038">
    <property type="entry name" value="HTHLUXR"/>
</dbReference>
<dbReference type="Gene3D" id="1.10.10.10">
    <property type="entry name" value="Winged helix-like DNA-binding domain superfamily/Winged helix DNA-binding domain"/>
    <property type="match status" value="1"/>
</dbReference>
<dbReference type="GO" id="GO:0003677">
    <property type="term" value="F:DNA binding"/>
    <property type="evidence" value="ECO:0007669"/>
    <property type="project" value="UniProtKB-KW"/>
</dbReference>
<keyword evidence="1" id="KW-0805">Transcription regulation</keyword>
<evidence type="ECO:0000313" key="5">
    <source>
        <dbReference type="EMBL" id="SIR18862.1"/>
    </source>
</evidence>
<name>A0A1N6YWA4_9RHOB</name>
<dbReference type="InterPro" id="IPR000792">
    <property type="entry name" value="Tscrpt_reg_LuxR_C"/>
</dbReference>
<dbReference type="PROSITE" id="PS50043">
    <property type="entry name" value="HTH_LUXR_2"/>
    <property type="match status" value="1"/>
</dbReference>
<dbReference type="SUPFAM" id="SSF46894">
    <property type="entry name" value="C-terminal effector domain of the bipartite response regulators"/>
    <property type="match status" value="1"/>
</dbReference>
<dbReference type="PANTHER" id="PTHR44688:SF16">
    <property type="entry name" value="DNA-BINDING TRANSCRIPTIONAL ACTIVATOR DEVR_DOSR"/>
    <property type="match status" value="1"/>
</dbReference>
<dbReference type="CDD" id="cd06170">
    <property type="entry name" value="LuxR_C_like"/>
    <property type="match status" value="1"/>
</dbReference>
<organism evidence="5 6">
    <name type="scientific">Paracoccus thiocyanatus</name>
    <dbReference type="NCBI Taxonomy" id="34006"/>
    <lineage>
        <taxon>Bacteria</taxon>
        <taxon>Pseudomonadati</taxon>
        <taxon>Pseudomonadota</taxon>
        <taxon>Alphaproteobacteria</taxon>
        <taxon>Rhodobacterales</taxon>
        <taxon>Paracoccaceae</taxon>
        <taxon>Paracoccus</taxon>
    </lineage>
</organism>
<dbReference type="PANTHER" id="PTHR44688">
    <property type="entry name" value="DNA-BINDING TRANSCRIPTIONAL ACTIVATOR DEVR_DOSR"/>
    <property type="match status" value="1"/>
</dbReference>
<accession>A0A1N6YWA4</accession>
<evidence type="ECO:0000259" key="4">
    <source>
        <dbReference type="PROSITE" id="PS50043"/>
    </source>
</evidence>
<dbReference type="Proteomes" id="UP000323956">
    <property type="component" value="Unassembled WGS sequence"/>
</dbReference>
<dbReference type="EMBL" id="FTMK01000029">
    <property type="protein sequence ID" value="SIR18862.1"/>
    <property type="molecule type" value="Genomic_DNA"/>
</dbReference>
<reference evidence="5 6" key="1">
    <citation type="submission" date="2017-01" db="EMBL/GenBank/DDBJ databases">
        <authorList>
            <person name="Varghese N."/>
            <person name="Submissions S."/>
        </authorList>
    </citation>
    <scope>NUCLEOTIDE SEQUENCE [LARGE SCALE GENOMIC DNA]</scope>
    <source>
        <strain evidence="5 6">ATCC 700171</strain>
    </source>
</reference>
<evidence type="ECO:0000256" key="1">
    <source>
        <dbReference type="ARBA" id="ARBA00023015"/>
    </source>
</evidence>
<keyword evidence="3" id="KW-0804">Transcription</keyword>
<feature type="domain" description="HTH luxR-type" evidence="4">
    <location>
        <begin position="173"/>
        <end position="237"/>
    </location>
</feature>
<keyword evidence="2" id="KW-0238">DNA-binding</keyword>
<proteinExistence type="predicted"/>
<dbReference type="InterPro" id="IPR036388">
    <property type="entry name" value="WH-like_DNA-bd_sf"/>
</dbReference>
<protein>
    <submittedName>
        <fullName evidence="5">Transcriptional regulator, LuxR family</fullName>
    </submittedName>
</protein>
<evidence type="ECO:0000256" key="3">
    <source>
        <dbReference type="ARBA" id="ARBA00023163"/>
    </source>
</evidence>
<evidence type="ECO:0000256" key="2">
    <source>
        <dbReference type="ARBA" id="ARBA00023125"/>
    </source>
</evidence>
<gene>
    <name evidence="5" type="ORF">SAMN05421641_12925</name>
</gene>
<dbReference type="SMART" id="SM00421">
    <property type="entry name" value="HTH_LUXR"/>
    <property type="match status" value="1"/>
</dbReference>
<sequence length="237" mass="26541">MMDEQQPVCMIGHIERCLDACGGSDFAPRFADLAQHTHASQVMVFDLSDDHAACLFSRNFCREHLGERLAREYLDGWFRKDPLLPELMNLPRGQRRMHRMSDAASLPPAYRARFFDLPKLAGKLALLAAGSRKRLFVNFYFGQDQDKPVDEALAGLLAKIALMHYDGISRLAPPPALDVLSTRERQVCLGMLEGKKAELIAADLDLSPETVSTYRKRAYDKLGISSRGALFALCKGR</sequence>
<dbReference type="PROSITE" id="PS00622">
    <property type="entry name" value="HTH_LUXR_1"/>
    <property type="match status" value="1"/>
</dbReference>
<evidence type="ECO:0000313" key="6">
    <source>
        <dbReference type="Proteomes" id="UP000323956"/>
    </source>
</evidence>
<dbReference type="AlphaFoldDB" id="A0A1N6YWA4"/>
<dbReference type="Pfam" id="PF00196">
    <property type="entry name" value="GerE"/>
    <property type="match status" value="1"/>
</dbReference>